<sequence>MSKEIKFLESLGKSILIAWWGQETKNDDDIDEIGNLDQVGFITPSQFLEMGKSDPLPFWEKVKRLVARDRKKTRKPLPSPLPTKREAKIYDRSNRLNEWASGKYILDTSPTGSGKSYDAGKATPEMMGVTDLFYITSDPRNVSTPTFKRLANIRGPSRRAIP</sequence>
<organism evidence="2 3">
    <name type="scientific">Microcystis aeruginosa EAWAG127a</name>
    <dbReference type="NCBI Taxonomy" id="2529855"/>
    <lineage>
        <taxon>Bacteria</taxon>
        <taxon>Bacillati</taxon>
        <taxon>Cyanobacteriota</taxon>
        <taxon>Cyanophyceae</taxon>
        <taxon>Oscillatoriophycideae</taxon>
        <taxon>Chroococcales</taxon>
        <taxon>Microcystaceae</taxon>
        <taxon>Microcystis</taxon>
    </lineage>
</organism>
<name>A0A5J5M2J8_MICAE</name>
<evidence type="ECO:0000313" key="2">
    <source>
        <dbReference type="EMBL" id="KAB0243993.1"/>
    </source>
</evidence>
<reference evidence="3" key="1">
    <citation type="submission" date="2019-04" db="EMBL/GenBank/DDBJ databases">
        <title>Microviridin 1777: A Toxic Chymotrypsin Inhibitor Discovered by a Metabologenomic Approach.</title>
        <authorList>
            <person name="Sieber S."/>
            <person name="Grendelmeier S.M."/>
            <person name="Harris L.A."/>
            <person name="Mitchell D.A."/>
            <person name="Gademann K."/>
        </authorList>
    </citation>
    <scope>NUCLEOTIDE SEQUENCE [LARGE SCALE GENOMIC DNA]</scope>
    <source>
        <strain evidence="3">EAWAG127a</strain>
    </source>
</reference>
<evidence type="ECO:0000256" key="1">
    <source>
        <dbReference type="SAM" id="MobiDB-lite"/>
    </source>
</evidence>
<evidence type="ECO:0000313" key="3">
    <source>
        <dbReference type="Proteomes" id="UP000325636"/>
    </source>
</evidence>
<dbReference type="Proteomes" id="UP000325636">
    <property type="component" value="Unassembled WGS sequence"/>
</dbReference>
<feature type="region of interest" description="Disordered" evidence="1">
    <location>
        <begin position="69"/>
        <end position="88"/>
    </location>
</feature>
<dbReference type="RefSeq" id="WP_150974974.1">
    <property type="nucleotide sequence ID" value="NZ_SRLN01000002.1"/>
</dbReference>
<proteinExistence type="predicted"/>
<comment type="caution">
    <text evidence="2">The sequence shown here is derived from an EMBL/GenBank/DDBJ whole genome shotgun (WGS) entry which is preliminary data.</text>
</comment>
<dbReference type="AlphaFoldDB" id="A0A5J5M2J8"/>
<dbReference type="EMBL" id="SRLN01000002">
    <property type="protein sequence ID" value="KAB0243993.1"/>
    <property type="molecule type" value="Genomic_DNA"/>
</dbReference>
<protein>
    <submittedName>
        <fullName evidence="2">Uncharacterized protein</fullName>
    </submittedName>
</protein>
<gene>
    <name evidence="2" type="ORF">EZJ55_00150</name>
</gene>
<accession>A0A5J5M2J8</accession>